<gene>
    <name evidence="4" type="ORF">L7E55_06055</name>
</gene>
<evidence type="ECO:0000313" key="5">
    <source>
        <dbReference type="Proteomes" id="UP001154312"/>
    </source>
</evidence>
<comment type="caution">
    <text evidence="4">The sequence shown here is derived from an EMBL/GenBank/DDBJ whole genome shotgun (WGS) entry which is preliminary data.</text>
</comment>
<keyword evidence="5" id="KW-1185">Reference proteome</keyword>
<dbReference type="InterPro" id="IPR004089">
    <property type="entry name" value="MCPsignal_dom"/>
</dbReference>
<organism evidence="4 5">
    <name type="scientific">Pelotomaculum isophthalicicum JI</name>
    <dbReference type="NCBI Taxonomy" id="947010"/>
    <lineage>
        <taxon>Bacteria</taxon>
        <taxon>Bacillati</taxon>
        <taxon>Bacillota</taxon>
        <taxon>Clostridia</taxon>
        <taxon>Eubacteriales</taxon>
        <taxon>Desulfotomaculaceae</taxon>
        <taxon>Pelotomaculum</taxon>
    </lineage>
</organism>
<dbReference type="RefSeq" id="WP_277443181.1">
    <property type="nucleotide sequence ID" value="NZ_JAKOAV010000008.1"/>
</dbReference>
<dbReference type="Gene3D" id="1.10.287.950">
    <property type="entry name" value="Methyl-accepting chemotaxis protein"/>
    <property type="match status" value="1"/>
</dbReference>
<keyword evidence="1 2" id="KW-0807">Transducer</keyword>
<dbReference type="SUPFAM" id="SSF103190">
    <property type="entry name" value="Sensory domain-like"/>
    <property type="match status" value="1"/>
</dbReference>
<dbReference type="Pfam" id="PF00015">
    <property type="entry name" value="MCPsignal"/>
    <property type="match status" value="1"/>
</dbReference>
<evidence type="ECO:0000313" key="4">
    <source>
        <dbReference type="EMBL" id="MDF9407926.1"/>
    </source>
</evidence>
<dbReference type="EMBL" id="JAKOAV010000008">
    <property type="protein sequence ID" value="MDF9407926.1"/>
    <property type="molecule type" value="Genomic_DNA"/>
</dbReference>
<feature type="domain" description="Methyl-accepting transducer" evidence="3">
    <location>
        <begin position="152"/>
        <end position="273"/>
    </location>
</feature>
<dbReference type="Proteomes" id="UP001154312">
    <property type="component" value="Unassembled WGS sequence"/>
</dbReference>
<evidence type="ECO:0000256" key="1">
    <source>
        <dbReference type="ARBA" id="ARBA00023224"/>
    </source>
</evidence>
<dbReference type="PANTHER" id="PTHR32089">
    <property type="entry name" value="METHYL-ACCEPTING CHEMOTAXIS PROTEIN MCPB"/>
    <property type="match status" value="1"/>
</dbReference>
<protein>
    <submittedName>
        <fullName evidence="4">Methyl-accepting chemotaxis protein</fullName>
    </submittedName>
</protein>
<dbReference type="PROSITE" id="PS50111">
    <property type="entry name" value="CHEMOTAXIS_TRANSDUC_2"/>
    <property type="match status" value="1"/>
</dbReference>
<dbReference type="InterPro" id="IPR029151">
    <property type="entry name" value="Sensor-like_sf"/>
</dbReference>
<proteinExistence type="predicted"/>
<dbReference type="GO" id="GO:0007165">
    <property type="term" value="P:signal transduction"/>
    <property type="evidence" value="ECO:0007669"/>
    <property type="project" value="UniProtKB-KW"/>
</dbReference>
<dbReference type="SMART" id="SM00283">
    <property type="entry name" value="MA"/>
    <property type="match status" value="1"/>
</dbReference>
<name>A0A9X4H184_9FIRM</name>
<reference evidence="4" key="1">
    <citation type="submission" date="2022-02" db="EMBL/GenBank/DDBJ databases">
        <authorList>
            <person name="Leng L."/>
        </authorList>
    </citation>
    <scope>NUCLEOTIDE SEQUENCE</scope>
    <source>
        <strain evidence="4">JI</strain>
    </source>
</reference>
<dbReference type="AlphaFoldDB" id="A0A9X4H184"/>
<dbReference type="SUPFAM" id="SSF58104">
    <property type="entry name" value="Methyl-accepting chemotaxis protein (MCP) signaling domain"/>
    <property type="match status" value="1"/>
</dbReference>
<sequence>MAQDILDSLIKIAPLIQDMIPVDCTIGITDREKYIYYLPGQEINLGNLAGKPIPEGGGMYKAIKTEKIIDAVLPKEVYGVPFKSRSLPLREKSGNVVGGLALGLSLKSQGAVMDIAQVVASSTQQTSATIKGLASSAQQLADIQNILETLGKEVVEQVKKTDTILGFIHDVANTSNLLGLSAAIEAARAGENGKGFSVVADEIRKMSVKNTQAVKEIKEILATINNTALLMIEKVINTAAFSEEQAAATQEISAAMHELANSAEKLEEVARIK</sequence>
<dbReference type="PANTHER" id="PTHR32089:SF112">
    <property type="entry name" value="LYSOZYME-LIKE PROTEIN-RELATED"/>
    <property type="match status" value="1"/>
</dbReference>
<dbReference type="GO" id="GO:0016020">
    <property type="term" value="C:membrane"/>
    <property type="evidence" value="ECO:0007669"/>
    <property type="project" value="InterPro"/>
</dbReference>
<evidence type="ECO:0000256" key="2">
    <source>
        <dbReference type="PROSITE-ProRule" id="PRU00284"/>
    </source>
</evidence>
<evidence type="ECO:0000259" key="3">
    <source>
        <dbReference type="PROSITE" id="PS50111"/>
    </source>
</evidence>
<accession>A0A9X4H184</accession>